<dbReference type="Gene3D" id="3.40.630.30">
    <property type="match status" value="1"/>
</dbReference>
<dbReference type="SUPFAM" id="SSF55729">
    <property type="entry name" value="Acyl-CoA N-acyltransferases (Nat)"/>
    <property type="match status" value="1"/>
</dbReference>
<reference evidence="3" key="1">
    <citation type="journal article" date="2014" name="Int. J. Syst. Evol. Microbiol.">
        <title>Complete genome sequence of Corynebacterium casei LMG S-19264T (=DSM 44701T), isolated from a smear-ripened cheese.</title>
        <authorList>
            <consortium name="US DOE Joint Genome Institute (JGI-PGF)"/>
            <person name="Walter F."/>
            <person name="Albersmeier A."/>
            <person name="Kalinowski J."/>
            <person name="Ruckert C."/>
        </authorList>
    </citation>
    <scope>NUCLEOTIDE SEQUENCE</scope>
    <source>
        <strain evidence="3">JCM 3346</strain>
    </source>
</reference>
<gene>
    <name evidence="3" type="ORF">GCM10010196_11660</name>
</gene>
<reference evidence="3" key="2">
    <citation type="submission" date="2020-09" db="EMBL/GenBank/DDBJ databases">
        <authorList>
            <person name="Sun Q."/>
            <person name="Ohkuma M."/>
        </authorList>
    </citation>
    <scope>NUCLEOTIDE SEQUENCE</scope>
    <source>
        <strain evidence="3">JCM 3346</strain>
    </source>
</reference>
<accession>A0A918CFX6</accession>
<dbReference type="InterPro" id="IPR000182">
    <property type="entry name" value="GNAT_dom"/>
</dbReference>
<evidence type="ECO:0000259" key="2">
    <source>
        <dbReference type="PROSITE" id="PS51186"/>
    </source>
</evidence>
<comment type="caution">
    <text evidence="3">The sequence shown here is derived from an EMBL/GenBank/DDBJ whole genome shotgun (WGS) entry which is preliminary data.</text>
</comment>
<dbReference type="EMBL" id="BMRJ01000001">
    <property type="protein sequence ID" value="GGR20083.1"/>
    <property type="molecule type" value="Genomic_DNA"/>
</dbReference>
<keyword evidence="4" id="KW-1185">Reference proteome</keyword>
<feature type="region of interest" description="Disordered" evidence="1">
    <location>
        <begin position="1"/>
        <end position="29"/>
    </location>
</feature>
<feature type="compositionally biased region" description="Polar residues" evidence="1">
    <location>
        <begin position="1"/>
        <end position="13"/>
    </location>
</feature>
<dbReference type="PANTHER" id="PTHR43610">
    <property type="entry name" value="BLL6696 PROTEIN"/>
    <property type="match status" value="1"/>
</dbReference>
<evidence type="ECO:0000313" key="3">
    <source>
        <dbReference type="EMBL" id="GGR20083.1"/>
    </source>
</evidence>
<dbReference type="Proteomes" id="UP000610303">
    <property type="component" value="Unassembled WGS sequence"/>
</dbReference>
<dbReference type="PROSITE" id="PS51186">
    <property type="entry name" value="GNAT"/>
    <property type="match status" value="1"/>
</dbReference>
<evidence type="ECO:0000313" key="4">
    <source>
        <dbReference type="Proteomes" id="UP000610303"/>
    </source>
</evidence>
<feature type="domain" description="N-acetyltransferase" evidence="2">
    <location>
        <begin position="46"/>
        <end position="220"/>
    </location>
</feature>
<organism evidence="3 4">
    <name type="scientific">Agromyces mediolanus</name>
    <name type="common">Corynebacterium mediolanum</name>
    <dbReference type="NCBI Taxonomy" id="41986"/>
    <lineage>
        <taxon>Bacteria</taxon>
        <taxon>Bacillati</taxon>
        <taxon>Actinomycetota</taxon>
        <taxon>Actinomycetes</taxon>
        <taxon>Micrococcales</taxon>
        <taxon>Microbacteriaceae</taxon>
        <taxon>Agromyces</taxon>
    </lineage>
</organism>
<dbReference type="Pfam" id="PF13302">
    <property type="entry name" value="Acetyltransf_3"/>
    <property type="match status" value="1"/>
</dbReference>
<name>A0A918CFX6_AGRME</name>
<proteinExistence type="predicted"/>
<evidence type="ECO:0000256" key="1">
    <source>
        <dbReference type="SAM" id="MobiDB-lite"/>
    </source>
</evidence>
<sequence length="244" mass="26054">MAVSPSSSHTPSRTGRGHSRPRRGACQTRSVTATLPARAELRGSRIRLSPWHPDDLDGLFEALARPEVFAGGYGGGPAGLPADRAAFERWATGYYGSTAGAEQRPFTVRLIGGPDDGRIVGATKLADFDLPNESTHIGWTGYDPRVWGTAVNPEAKLLLLGLAFANGFGRVKIQADAANARSRGAIEKLGAKLDGVMRRDKRRADGSWRDSAVYSVIVDEWPEVRAGLEARLAALGDGPVLLRG</sequence>
<dbReference type="AlphaFoldDB" id="A0A918CFX6"/>
<dbReference type="InterPro" id="IPR016181">
    <property type="entry name" value="Acyl_CoA_acyltransferase"/>
</dbReference>
<protein>
    <recommendedName>
        <fullName evidence="2">N-acetyltransferase domain-containing protein</fullName>
    </recommendedName>
</protein>
<dbReference type="PANTHER" id="PTHR43610:SF1">
    <property type="entry name" value="N-ACETYLTRANSFERASE DOMAIN-CONTAINING PROTEIN"/>
    <property type="match status" value="1"/>
</dbReference>
<dbReference type="GO" id="GO:0016747">
    <property type="term" value="F:acyltransferase activity, transferring groups other than amino-acyl groups"/>
    <property type="evidence" value="ECO:0007669"/>
    <property type="project" value="InterPro"/>
</dbReference>